<evidence type="ECO:0000313" key="3">
    <source>
        <dbReference type="Proteomes" id="UP000282674"/>
    </source>
</evidence>
<accession>A0A3M2LW05</accession>
<dbReference type="CDD" id="cd00093">
    <property type="entry name" value="HTH_XRE"/>
    <property type="match status" value="1"/>
</dbReference>
<dbReference type="Pfam" id="PF19054">
    <property type="entry name" value="DUF5753"/>
    <property type="match status" value="1"/>
</dbReference>
<dbReference type="SUPFAM" id="SSF47413">
    <property type="entry name" value="lambda repressor-like DNA-binding domains"/>
    <property type="match status" value="1"/>
</dbReference>
<dbReference type="RefSeq" id="WP_122197301.1">
    <property type="nucleotide sequence ID" value="NZ_JBHSKC010000001.1"/>
</dbReference>
<protein>
    <submittedName>
        <fullName evidence="2">XRE family transcriptional regulator</fullName>
    </submittedName>
</protein>
<feature type="domain" description="HTH cro/C1-type" evidence="1">
    <location>
        <begin position="21"/>
        <end position="53"/>
    </location>
</feature>
<proteinExistence type="predicted"/>
<comment type="caution">
    <text evidence="2">The sequence shown here is derived from an EMBL/GenBank/DDBJ whole genome shotgun (WGS) entry which is preliminary data.</text>
</comment>
<dbReference type="EMBL" id="RFFG01000057">
    <property type="protein sequence ID" value="RMI40195.1"/>
    <property type="molecule type" value="Genomic_DNA"/>
</dbReference>
<organism evidence="2 3">
    <name type="scientific">Actinomadura harenae</name>
    <dbReference type="NCBI Taxonomy" id="2483351"/>
    <lineage>
        <taxon>Bacteria</taxon>
        <taxon>Bacillati</taxon>
        <taxon>Actinomycetota</taxon>
        <taxon>Actinomycetes</taxon>
        <taxon>Streptosporangiales</taxon>
        <taxon>Thermomonosporaceae</taxon>
        <taxon>Actinomadura</taxon>
    </lineage>
</organism>
<gene>
    <name evidence="2" type="ORF">EBO15_27235</name>
</gene>
<evidence type="ECO:0000313" key="2">
    <source>
        <dbReference type="EMBL" id="RMI40195.1"/>
    </source>
</evidence>
<dbReference type="Gene3D" id="1.10.260.40">
    <property type="entry name" value="lambda repressor-like DNA-binding domains"/>
    <property type="match status" value="1"/>
</dbReference>
<dbReference type="Proteomes" id="UP000282674">
    <property type="component" value="Unassembled WGS sequence"/>
</dbReference>
<dbReference type="AlphaFoldDB" id="A0A3M2LW05"/>
<keyword evidence="3" id="KW-1185">Reference proteome</keyword>
<evidence type="ECO:0000259" key="1">
    <source>
        <dbReference type="PROSITE" id="PS50943"/>
    </source>
</evidence>
<name>A0A3M2LW05_9ACTN</name>
<dbReference type="Pfam" id="PF13560">
    <property type="entry name" value="HTH_31"/>
    <property type="match status" value="1"/>
</dbReference>
<dbReference type="InterPro" id="IPR001387">
    <property type="entry name" value="Cro/C1-type_HTH"/>
</dbReference>
<dbReference type="GO" id="GO:0003677">
    <property type="term" value="F:DNA binding"/>
    <property type="evidence" value="ECO:0007669"/>
    <property type="project" value="InterPro"/>
</dbReference>
<dbReference type="InterPro" id="IPR043917">
    <property type="entry name" value="DUF5753"/>
</dbReference>
<dbReference type="SMART" id="SM00530">
    <property type="entry name" value="HTH_XRE"/>
    <property type="match status" value="1"/>
</dbReference>
<dbReference type="PROSITE" id="PS50943">
    <property type="entry name" value="HTH_CROC1"/>
    <property type="match status" value="1"/>
</dbReference>
<dbReference type="OrthoDB" id="3464941at2"/>
<sequence>MSAAESLNPDASLWDYMSVHLRKERQRRNLSQSDVAQIIGADKARVANYEAGRLRLTDHHADALDQAWGTMYAVLRRFAVKVGIEENWAKKLGDFEQKSLSVKIYSTGLIPVPFQTESYAREMLNHVRVVRDVEASLRKRMARTELLLSQLDRMSLWVLIDERALDPPISDELKREQLEALLALCERASVRVIPDGEWHAGQAGTFEMITTPSGEQVAYMWAQLGGKLVHEASEVQNLALRYDRMGAVALTEEATRQLIRKKLESLQ</sequence>
<reference evidence="2 3" key="1">
    <citation type="submission" date="2018-10" db="EMBL/GenBank/DDBJ databases">
        <title>Isolation from soil.</title>
        <authorList>
            <person name="Hu J."/>
        </authorList>
    </citation>
    <scope>NUCLEOTIDE SEQUENCE [LARGE SCALE GENOMIC DNA]</scope>
    <source>
        <strain evidence="2 3">NEAU-Ht49</strain>
    </source>
</reference>
<dbReference type="InterPro" id="IPR010982">
    <property type="entry name" value="Lambda_DNA-bd_dom_sf"/>
</dbReference>